<dbReference type="AlphaFoldDB" id="A0A146KHG8"/>
<feature type="non-terminal residue" evidence="2">
    <location>
        <position position="298"/>
    </location>
</feature>
<dbReference type="InterPro" id="IPR050185">
    <property type="entry name" value="Ub_carboxyl-term_hydrolase"/>
</dbReference>
<evidence type="ECO:0000259" key="1">
    <source>
        <dbReference type="PROSITE" id="PS50235"/>
    </source>
</evidence>
<proteinExistence type="predicted"/>
<name>A0A146KHG8_9EUKA</name>
<dbReference type="CDD" id="cd02257">
    <property type="entry name" value="Peptidase_C19"/>
    <property type="match status" value="1"/>
</dbReference>
<dbReference type="Pfam" id="PF00443">
    <property type="entry name" value="UCH"/>
    <property type="match status" value="1"/>
</dbReference>
<dbReference type="InterPro" id="IPR001394">
    <property type="entry name" value="Peptidase_C19_UCH"/>
</dbReference>
<dbReference type="Gene3D" id="3.90.70.10">
    <property type="entry name" value="Cysteine proteinases"/>
    <property type="match status" value="1"/>
</dbReference>
<dbReference type="PANTHER" id="PTHR21646">
    <property type="entry name" value="UBIQUITIN CARBOXYL-TERMINAL HYDROLASE"/>
    <property type="match status" value="1"/>
</dbReference>
<dbReference type="InterPro" id="IPR038765">
    <property type="entry name" value="Papain-like_cys_pep_sf"/>
</dbReference>
<feature type="domain" description="USP" evidence="1">
    <location>
        <begin position="1"/>
        <end position="297"/>
    </location>
</feature>
<dbReference type="GO" id="GO:0004843">
    <property type="term" value="F:cysteine-type deubiquitinase activity"/>
    <property type="evidence" value="ECO:0007669"/>
    <property type="project" value="InterPro"/>
</dbReference>
<reference evidence="2" key="1">
    <citation type="submission" date="2015-07" db="EMBL/GenBank/DDBJ databases">
        <title>Adaptation to a free-living lifestyle via gene acquisitions in the diplomonad Trepomonas sp. PC1.</title>
        <authorList>
            <person name="Xu F."/>
            <person name="Jerlstrom-Hultqvist J."/>
            <person name="Kolisko M."/>
            <person name="Simpson A.G.B."/>
            <person name="Roger A.J."/>
            <person name="Svard S.G."/>
            <person name="Andersson J.O."/>
        </authorList>
    </citation>
    <scope>NUCLEOTIDE SEQUENCE</scope>
    <source>
        <strain evidence="2">PC1</strain>
    </source>
</reference>
<accession>A0A146KHG8</accession>
<evidence type="ECO:0000313" key="2">
    <source>
        <dbReference type="EMBL" id="JAP95907.1"/>
    </source>
</evidence>
<dbReference type="PROSITE" id="PS50235">
    <property type="entry name" value="USP_3"/>
    <property type="match status" value="1"/>
</dbReference>
<dbReference type="GO" id="GO:0016579">
    <property type="term" value="P:protein deubiquitination"/>
    <property type="evidence" value="ECO:0007669"/>
    <property type="project" value="InterPro"/>
</dbReference>
<gene>
    <name evidence="2" type="ORF">TPC1_10940</name>
</gene>
<protein>
    <submittedName>
        <fullName evidence="2">Ubiquitin carboxyl-terminal hydrolase family protein</fullName>
    </submittedName>
</protein>
<dbReference type="EMBL" id="GDID01000699">
    <property type="protein sequence ID" value="JAP95907.1"/>
    <property type="molecule type" value="Transcribed_RNA"/>
</dbReference>
<dbReference type="InterPro" id="IPR028889">
    <property type="entry name" value="USP"/>
</dbReference>
<sequence length="298" mass="34540">NRQNQCYINSTIQFILHSSNLADLIYKYQGDSPLLSLLKKIQHNNKIKLQSSSPLHDLIAKYNDQFANDDQQDAHEFLLAVLNMLNDELKTQGKSSPIEYENLTSNEAFELFQKKMVEYESSALNDLINFVVKSDYKCQNCGKKSFSFQIEQNLVLDIENLFMQKQTLNQILINNQKSQTEKRCQKCKSDQIHDVQLHQMTAPQQLFVVFKRFKGNGGKNTSQIACPELLYFNVQGIQQEYEFETAVLHDKLLFGGGHYTCLIKENGFLEADDEQISKVKPKMMDDKKIYFLSYKLCE</sequence>
<keyword evidence="2" id="KW-0378">Hydrolase</keyword>
<organism evidence="2">
    <name type="scientific">Trepomonas sp. PC1</name>
    <dbReference type="NCBI Taxonomy" id="1076344"/>
    <lineage>
        <taxon>Eukaryota</taxon>
        <taxon>Metamonada</taxon>
        <taxon>Diplomonadida</taxon>
        <taxon>Hexamitidae</taxon>
        <taxon>Hexamitinae</taxon>
        <taxon>Trepomonas</taxon>
    </lineage>
</organism>
<feature type="non-terminal residue" evidence="2">
    <location>
        <position position="1"/>
    </location>
</feature>
<dbReference type="SUPFAM" id="SSF54001">
    <property type="entry name" value="Cysteine proteinases"/>
    <property type="match status" value="1"/>
</dbReference>